<protein>
    <recommendedName>
        <fullName evidence="2">LysM domain-containing protein</fullName>
    </recommendedName>
</protein>
<name>A0A1Q8Q6C5_9BACI</name>
<reference evidence="3 4" key="1">
    <citation type="submission" date="2016-12" db="EMBL/GenBank/DDBJ databases">
        <title>Domibacillus antri genome sequencing.</title>
        <authorList>
            <person name="Verma A."/>
            <person name="Krishnamurthi S."/>
        </authorList>
    </citation>
    <scope>NUCLEOTIDE SEQUENCE [LARGE SCALE GENOMIC DNA]</scope>
    <source>
        <strain evidence="3 4">XD80</strain>
    </source>
</reference>
<feature type="domain" description="LysM" evidence="2">
    <location>
        <begin position="35"/>
        <end position="86"/>
    </location>
</feature>
<keyword evidence="1" id="KW-0812">Transmembrane</keyword>
<evidence type="ECO:0000313" key="4">
    <source>
        <dbReference type="Proteomes" id="UP000185568"/>
    </source>
</evidence>
<evidence type="ECO:0000313" key="3">
    <source>
        <dbReference type="EMBL" id="OLN22893.1"/>
    </source>
</evidence>
<dbReference type="PROSITE" id="PS51782">
    <property type="entry name" value="LYSM"/>
    <property type="match status" value="1"/>
</dbReference>
<comment type="caution">
    <text evidence="3">The sequence shown here is derived from an EMBL/GenBank/DDBJ whole genome shotgun (WGS) entry which is preliminary data.</text>
</comment>
<evidence type="ECO:0000256" key="1">
    <source>
        <dbReference type="SAM" id="Phobius"/>
    </source>
</evidence>
<gene>
    <name evidence="3" type="ORF">BTO30_07045</name>
</gene>
<sequence length="104" mass="11640">MNNVKNYSFMLTLAVMTISAALYFIFSGAEEPSYHKINVSKGDSLWSLAEEYKELHDMSEIDFIKWVQDENDLMTPKILPGEQLVIPVPAVQSDDGLQLADGEG</sequence>
<organism evidence="3 4">
    <name type="scientific">Domibacillus antri</name>
    <dbReference type="NCBI Taxonomy" id="1714264"/>
    <lineage>
        <taxon>Bacteria</taxon>
        <taxon>Bacillati</taxon>
        <taxon>Bacillota</taxon>
        <taxon>Bacilli</taxon>
        <taxon>Bacillales</taxon>
        <taxon>Bacillaceae</taxon>
        <taxon>Domibacillus</taxon>
    </lineage>
</organism>
<accession>A0A1Q8Q6C5</accession>
<evidence type="ECO:0000259" key="2">
    <source>
        <dbReference type="PROSITE" id="PS51782"/>
    </source>
</evidence>
<keyword evidence="1" id="KW-1133">Transmembrane helix</keyword>
<dbReference type="AlphaFoldDB" id="A0A1Q8Q6C5"/>
<dbReference type="InterPro" id="IPR018392">
    <property type="entry name" value="LysM"/>
</dbReference>
<keyword evidence="4" id="KW-1185">Reference proteome</keyword>
<dbReference type="OrthoDB" id="2679564at2"/>
<feature type="transmembrane region" description="Helical" evidence="1">
    <location>
        <begin position="6"/>
        <end position="26"/>
    </location>
</feature>
<dbReference type="InterPro" id="IPR036779">
    <property type="entry name" value="LysM_dom_sf"/>
</dbReference>
<dbReference type="Gene3D" id="3.10.350.10">
    <property type="entry name" value="LysM domain"/>
    <property type="match status" value="1"/>
</dbReference>
<dbReference type="Proteomes" id="UP000185568">
    <property type="component" value="Unassembled WGS sequence"/>
</dbReference>
<dbReference type="Pfam" id="PF01476">
    <property type="entry name" value="LysM"/>
    <property type="match status" value="1"/>
</dbReference>
<dbReference type="CDD" id="cd00118">
    <property type="entry name" value="LysM"/>
    <property type="match status" value="1"/>
</dbReference>
<keyword evidence="1" id="KW-0472">Membrane</keyword>
<dbReference type="STRING" id="1714264.BTO30_07045"/>
<dbReference type="RefSeq" id="WP_075398023.1">
    <property type="nucleotide sequence ID" value="NZ_MSDU01000013.1"/>
</dbReference>
<proteinExistence type="predicted"/>
<dbReference type="EMBL" id="MSDU01000013">
    <property type="protein sequence ID" value="OLN22893.1"/>
    <property type="molecule type" value="Genomic_DNA"/>
</dbReference>